<evidence type="ECO:0000256" key="4">
    <source>
        <dbReference type="ARBA" id="ARBA00022827"/>
    </source>
</evidence>
<dbReference type="Gene3D" id="3.50.50.60">
    <property type="entry name" value="FAD/NAD(P)-binding domain"/>
    <property type="match status" value="3"/>
</dbReference>
<dbReference type="PANTHER" id="PTHR43098:SF2">
    <property type="entry name" value="FAD-BINDING MONOOXYGENASE AUSB-RELATED"/>
    <property type="match status" value="1"/>
</dbReference>
<evidence type="ECO:0000256" key="3">
    <source>
        <dbReference type="ARBA" id="ARBA00022630"/>
    </source>
</evidence>
<proteinExistence type="inferred from homology"/>
<keyword evidence="4" id="KW-0274">FAD</keyword>
<evidence type="ECO:0000256" key="1">
    <source>
        <dbReference type="ARBA" id="ARBA00001974"/>
    </source>
</evidence>
<comment type="similarity">
    <text evidence="2">Belongs to the FAD-binding monooxygenase family.</text>
</comment>
<keyword evidence="6" id="KW-0560">Oxidoreductase</keyword>
<dbReference type="Proteomes" id="UP000030766">
    <property type="component" value="Unassembled WGS sequence"/>
</dbReference>
<evidence type="ECO:0000256" key="6">
    <source>
        <dbReference type="ARBA" id="ARBA00023002"/>
    </source>
</evidence>
<organism evidence="8">
    <name type="scientific">Fusarium oxysporum Fo47</name>
    <dbReference type="NCBI Taxonomy" id="660027"/>
    <lineage>
        <taxon>Eukaryota</taxon>
        <taxon>Fungi</taxon>
        <taxon>Dikarya</taxon>
        <taxon>Ascomycota</taxon>
        <taxon>Pezizomycotina</taxon>
        <taxon>Sordariomycetes</taxon>
        <taxon>Hypocreomycetidae</taxon>
        <taxon>Hypocreales</taxon>
        <taxon>Nectriaceae</taxon>
        <taxon>Fusarium</taxon>
        <taxon>Fusarium oxysporum species complex</taxon>
    </lineage>
</organism>
<dbReference type="HOGENOM" id="CLU_006937_8_2_1"/>
<accession>W9J8I7</accession>
<dbReference type="Pfam" id="PF07992">
    <property type="entry name" value="Pyr_redox_2"/>
    <property type="match status" value="1"/>
</dbReference>
<protein>
    <recommendedName>
        <fullName evidence="7">FAD/NAD(P)-binding domain-containing protein</fullName>
    </recommendedName>
</protein>
<gene>
    <name evidence="8" type="ORF">FOZG_17982</name>
</gene>
<evidence type="ECO:0000313" key="8">
    <source>
        <dbReference type="EMBL" id="EWZ28342.1"/>
    </source>
</evidence>
<dbReference type="InterPro" id="IPR036188">
    <property type="entry name" value="FAD/NAD-bd_sf"/>
</dbReference>
<dbReference type="AlphaFoldDB" id="W9J8I7"/>
<evidence type="ECO:0000259" key="7">
    <source>
        <dbReference type="Pfam" id="PF07992"/>
    </source>
</evidence>
<evidence type="ECO:0000256" key="5">
    <source>
        <dbReference type="ARBA" id="ARBA00022857"/>
    </source>
</evidence>
<reference evidence="8" key="2">
    <citation type="submission" date="2012-06" db="EMBL/GenBank/DDBJ databases">
        <title>Annotation of the Genome Sequence of Fusarium oxysporum Fo47.</title>
        <authorList>
            <consortium name="The Broad Institute Genomics Platform"/>
            <person name="Ma L.-J."/>
            <person name="Corby-Kistler H."/>
            <person name="Broz K."/>
            <person name="Gale L.R."/>
            <person name="Jonkers W."/>
            <person name="O'Donnell K."/>
            <person name="Ploetz R."/>
            <person name="Steinberg C."/>
            <person name="Schwartz D.C."/>
            <person name="VanEtten H."/>
            <person name="Zhou S."/>
            <person name="Young S.K."/>
            <person name="Zeng Q."/>
            <person name="Gargeya S."/>
            <person name="Fitzgerald M."/>
            <person name="Abouelleil A."/>
            <person name="Alvarado L."/>
            <person name="Chapman S.B."/>
            <person name="Gainer-Dewar J."/>
            <person name="Goldberg J."/>
            <person name="Griggs A."/>
            <person name="Gujja S."/>
            <person name="Hansen M."/>
            <person name="Howarth C."/>
            <person name="Imamovic A."/>
            <person name="Ireland A."/>
            <person name="Larimer J."/>
            <person name="McCowan C."/>
            <person name="Murphy C."/>
            <person name="Pearson M."/>
            <person name="Poon T.W."/>
            <person name="Priest M."/>
            <person name="Roberts A."/>
            <person name="Saif S."/>
            <person name="Shea T."/>
            <person name="Sykes S."/>
            <person name="Wortman J."/>
            <person name="Nusbaum C."/>
            <person name="Birren B."/>
        </authorList>
    </citation>
    <scope>NUCLEOTIDE SEQUENCE</scope>
    <source>
        <strain evidence="8">Fo47</strain>
    </source>
</reference>
<evidence type="ECO:0000256" key="2">
    <source>
        <dbReference type="ARBA" id="ARBA00010139"/>
    </source>
</evidence>
<dbReference type="SUPFAM" id="SSF51905">
    <property type="entry name" value="FAD/NAD(P)-binding domain"/>
    <property type="match status" value="2"/>
</dbReference>
<dbReference type="VEuPathDB" id="FungiDB:FOZG_17982"/>
<dbReference type="GO" id="GO:0016491">
    <property type="term" value="F:oxidoreductase activity"/>
    <property type="evidence" value="ECO:0007669"/>
    <property type="project" value="UniProtKB-KW"/>
</dbReference>
<dbReference type="EMBL" id="JH717927">
    <property type="protein sequence ID" value="EWZ28342.1"/>
    <property type="molecule type" value="Genomic_DNA"/>
</dbReference>
<sequence>MTATQLPKETMELLRKKYELERAKRLKKEGNSQYIDARSESLQDINKDPWVDYNDARVKSPPLKDGDNIKFLIAGAGINGVADAGRLIEAGFDKKDVVCVDIAGGFGGVWYYNRYPGAMCDVESYCYVPFLEETGYQPRHRYSYGHEIRGQIERSADHFGIQGQFCTKIDSTIWDENKKLWVVTMTRTVGQPAKSETFTVTSEFVILAGGSFPFLKVPKLPGWEDFCNKKHVFHSARWDYNYPGGTQEKSDLVKLRRKRVAIIGTGATGIQIVPELAKWADHVYVVQRTPSYVGVRNQTEIDAETWAALTSDKGWQAKRRINFDAYVSNSKGYGPDIINDGWTNTPGSSGFLGSNSKVVAPNEVEQHIKDMYELDFPRTELLRKRVDEIIEDPGTAEKLKAWYGTWCKRPSFHDDYLPAFNRSNVTLVDTDGKGLDGLTENGIISNGIEHEIDALILATGFTMGMTMDPSEKSGLTIKGRNGLNMKDYWHSPAAGTLLGLALPGFPNMFSYLGRGAGATWNYTSTLEAQAALIISIVKQAQKQQGPNQKVVIEASQEGERHYGLEVAKTMNWYSVVPTCTPGYFNNEGAAAFAKAQPKTKEQLINEGKKVAWGAGPVDYKEMTQDYTAQGNLEGFTVEVVA</sequence>
<reference evidence="8" key="1">
    <citation type="submission" date="2011-06" db="EMBL/GenBank/DDBJ databases">
        <title>The Genome Sequence of Fusarium oxysporum Fo47.</title>
        <authorList>
            <consortium name="The Broad Institute Genome Sequencing Platform"/>
            <person name="Ma L.-J."/>
            <person name="Gale L.R."/>
            <person name="Schwartz D.C."/>
            <person name="Zhou S."/>
            <person name="Corby-Kistler H."/>
            <person name="Young S.K."/>
            <person name="Zeng Q."/>
            <person name="Gargeya S."/>
            <person name="Fitzgerald M."/>
            <person name="Haas B."/>
            <person name="Abouelleil A."/>
            <person name="Alvarado L."/>
            <person name="Arachchi H.M."/>
            <person name="Berlin A."/>
            <person name="Brown A."/>
            <person name="Chapman S.B."/>
            <person name="Chen Z."/>
            <person name="Dunbar C."/>
            <person name="Freedman E."/>
            <person name="Gearin G."/>
            <person name="Gellesch M."/>
            <person name="Goldberg J."/>
            <person name="Griggs A."/>
            <person name="Gujja S."/>
            <person name="Heiman D."/>
            <person name="Howarth C."/>
            <person name="Larson L."/>
            <person name="Lui A."/>
            <person name="MacDonald P.J.P."/>
            <person name="Mehta T."/>
            <person name="Montmayeur A."/>
            <person name="Murphy C."/>
            <person name="Neiman D."/>
            <person name="Pearson M."/>
            <person name="Priest M."/>
            <person name="Roberts A."/>
            <person name="Saif S."/>
            <person name="Shea T."/>
            <person name="Shenoy N."/>
            <person name="Sisk P."/>
            <person name="Stolte C."/>
            <person name="Sykes S."/>
            <person name="Wortman J."/>
            <person name="Nusbaum C."/>
            <person name="Birren B."/>
        </authorList>
    </citation>
    <scope>NUCLEOTIDE SEQUENCE [LARGE SCALE GENOMIC DNA]</scope>
    <source>
        <strain evidence="8">Fo47</strain>
    </source>
</reference>
<dbReference type="InterPro" id="IPR023753">
    <property type="entry name" value="FAD/NAD-binding_dom"/>
</dbReference>
<name>W9J8I7_FUSOX</name>
<dbReference type="InterPro" id="IPR050775">
    <property type="entry name" value="FAD-binding_Monooxygenases"/>
</dbReference>
<dbReference type="PANTHER" id="PTHR43098">
    <property type="entry name" value="L-ORNITHINE N(5)-MONOOXYGENASE-RELATED"/>
    <property type="match status" value="1"/>
</dbReference>
<keyword evidence="3" id="KW-0285">Flavoprotein</keyword>
<feature type="domain" description="FAD/NAD(P)-binding" evidence="7">
    <location>
        <begin position="73"/>
        <end position="310"/>
    </location>
</feature>
<keyword evidence="5" id="KW-0521">NADP</keyword>
<comment type="cofactor">
    <cofactor evidence="1">
        <name>FAD</name>
        <dbReference type="ChEBI" id="CHEBI:57692"/>
    </cofactor>
</comment>